<feature type="transmembrane region" description="Helical" evidence="1">
    <location>
        <begin position="279"/>
        <end position="296"/>
    </location>
</feature>
<feature type="transmembrane region" description="Helical" evidence="1">
    <location>
        <begin position="56"/>
        <end position="79"/>
    </location>
</feature>
<feature type="transmembrane region" description="Helical" evidence="1">
    <location>
        <begin position="210"/>
        <end position="231"/>
    </location>
</feature>
<feature type="transmembrane region" description="Helical" evidence="1">
    <location>
        <begin position="487"/>
        <end position="505"/>
    </location>
</feature>
<feature type="transmembrane region" description="Helical" evidence="1">
    <location>
        <begin position="458"/>
        <end position="475"/>
    </location>
</feature>
<reference evidence="2 3" key="1">
    <citation type="journal article" date="2016" name="Nat. Commun.">
        <title>Thousands of microbial genomes shed light on interconnected biogeochemical processes in an aquifer system.</title>
        <authorList>
            <person name="Anantharaman K."/>
            <person name="Brown C.T."/>
            <person name="Hug L.A."/>
            <person name="Sharon I."/>
            <person name="Castelle C.J."/>
            <person name="Probst A.J."/>
            <person name="Thomas B.C."/>
            <person name="Singh A."/>
            <person name="Wilkins M.J."/>
            <person name="Karaoz U."/>
            <person name="Brodie E.L."/>
            <person name="Williams K.H."/>
            <person name="Hubbard S.S."/>
            <person name="Banfield J.F."/>
        </authorList>
    </citation>
    <scope>NUCLEOTIDE SEQUENCE [LARGE SCALE GENOMIC DNA]</scope>
</reference>
<organism evidence="2 3">
    <name type="scientific">Candidatus Muproteobacteria bacterium RBG_16_64_10</name>
    <dbReference type="NCBI Taxonomy" id="1817757"/>
    <lineage>
        <taxon>Bacteria</taxon>
        <taxon>Pseudomonadati</taxon>
        <taxon>Pseudomonadota</taxon>
        <taxon>Candidatus Muproteobacteria</taxon>
    </lineage>
</organism>
<keyword evidence="1" id="KW-1133">Transmembrane helix</keyword>
<dbReference type="AlphaFoldDB" id="A0A1F6T6U6"/>
<feature type="transmembrane region" description="Helical" evidence="1">
    <location>
        <begin position="185"/>
        <end position="203"/>
    </location>
</feature>
<proteinExistence type="predicted"/>
<gene>
    <name evidence="2" type="ORF">A2V91_00700</name>
</gene>
<evidence type="ECO:0000313" key="3">
    <source>
        <dbReference type="Proteomes" id="UP000179334"/>
    </source>
</evidence>
<feature type="transmembrane region" description="Helical" evidence="1">
    <location>
        <begin position="100"/>
        <end position="120"/>
    </location>
</feature>
<name>A0A1F6T6U6_9PROT</name>
<comment type="caution">
    <text evidence="2">The sequence shown here is derived from an EMBL/GenBank/DDBJ whole genome shotgun (WGS) entry which is preliminary data.</text>
</comment>
<evidence type="ECO:0000256" key="1">
    <source>
        <dbReference type="SAM" id="Phobius"/>
    </source>
</evidence>
<dbReference type="EMBL" id="MFSR01000015">
    <property type="protein sequence ID" value="OGI40853.1"/>
    <property type="molecule type" value="Genomic_DNA"/>
</dbReference>
<dbReference type="Proteomes" id="UP000179334">
    <property type="component" value="Unassembled WGS sequence"/>
</dbReference>
<protein>
    <recommendedName>
        <fullName evidence="4">Glycosyltransferase RgtA/B/C/D-like domain-containing protein</fullName>
    </recommendedName>
</protein>
<evidence type="ECO:0008006" key="4">
    <source>
        <dbReference type="Google" id="ProtNLM"/>
    </source>
</evidence>
<accession>A0A1F6T6U6</accession>
<keyword evidence="1" id="KW-0472">Membrane</keyword>
<evidence type="ECO:0000313" key="2">
    <source>
        <dbReference type="EMBL" id="OGI40853.1"/>
    </source>
</evidence>
<sequence>MSMAAFVAAMFFAGHQLSEWMWARSARAPLSALERISSSALLGIVFWLATTWALALTFRLQAGPLLACATAAVLGGIVLRRKAQGAAPDGRGAGDRVRPRLLALAVVLLPIVAWVGFLLWRGYVLPPHTPDALTYHLPRAAMVAKAGGFQYFHLFDLRIDRLPANYELLLADFLVLEGTDTYTEWLSTLILVVLLLETAALAVRWWGPGLHVYATVLLMAGVPVLLLQGAAHKNDLMASYLLLASMLWLGRFFRERELAGGILAILAACAAAGTKPHGLLFAALTAPVILWIAWRAQRDRIFRTRHFAIAAAAAMLGFLLLGGYYYLYAAVDSLRSAKGSSLTSTVLPVAYGEWPYMWQVPVLMLLAPFGASDGELWVPWLDEYWLWERYDVHGSNFGAVVSVLALLLPLVAWLLRREPDRASLHERLFVTLIAFLVASAILPTHFSPHGYVSAFPRYLLFLPAVVLAWTVSAVLAKVEREQGRRSLALASAIVASAVLFIDNAIDVAQRDKFASMSAIRWAAAHPGTRWIPSMPRRAASVLDCLAGPQDSVDFHAGHDSWIYPAFGVELKRDIRFIEHAAHIRPDVQWVIVDRAYNVIWNHPDFKNIAEWKRYLGKGMTKPGDLEVVEALLLDRSYKLEFYDPREVQAVFRRLPSPGAAAAFNGPRPDLRTAPLAAPAPCSAGTR</sequence>
<keyword evidence="1" id="KW-0812">Transmembrane</keyword>
<feature type="transmembrane region" description="Helical" evidence="1">
    <location>
        <begin position="397"/>
        <end position="415"/>
    </location>
</feature>
<feature type="transmembrane region" description="Helical" evidence="1">
    <location>
        <begin position="308"/>
        <end position="327"/>
    </location>
</feature>
<feature type="transmembrane region" description="Helical" evidence="1">
    <location>
        <begin position="427"/>
        <end position="446"/>
    </location>
</feature>